<gene>
    <name evidence="1" type="ORF">CJF60_01635</name>
</gene>
<dbReference type="RefSeq" id="WP_084232858.1">
    <property type="nucleotide sequence ID" value="NZ_FWXE01000028.1"/>
</dbReference>
<dbReference type="EMBL" id="NQMN01000001">
    <property type="protein sequence ID" value="PAF55373.1"/>
    <property type="molecule type" value="Genomic_DNA"/>
</dbReference>
<protein>
    <submittedName>
        <fullName evidence="1">Uncharacterized protein</fullName>
    </submittedName>
</protein>
<reference evidence="1" key="1">
    <citation type="submission" date="2017-08" db="EMBL/GenBank/DDBJ databases">
        <authorList>
            <person name="Alvarez-Ponce D."/>
            <person name="Weitzman C.L."/>
            <person name="Tillett R.L."/>
            <person name="Sandmeier F.C."/>
            <person name="Tracy C.R."/>
        </authorList>
    </citation>
    <scope>NUCLEOTIDE SEQUENCE [LARGE SCALE GENOMIC DNA]</scope>
    <source>
        <strain evidence="1">PS6</strain>
    </source>
</reference>
<keyword evidence="2" id="KW-1185">Reference proteome</keyword>
<evidence type="ECO:0000313" key="2">
    <source>
        <dbReference type="Proteomes" id="UP000217033"/>
    </source>
</evidence>
<name>A0ABX4H697_9BACT</name>
<organism evidence="1 2">
    <name type="scientific">Mycoplasmopsis agassizii</name>
    <dbReference type="NCBI Taxonomy" id="33922"/>
    <lineage>
        <taxon>Bacteria</taxon>
        <taxon>Bacillati</taxon>
        <taxon>Mycoplasmatota</taxon>
        <taxon>Mycoplasmoidales</taxon>
        <taxon>Metamycoplasmataceae</taxon>
        <taxon>Mycoplasmopsis</taxon>
    </lineage>
</organism>
<proteinExistence type="predicted"/>
<comment type="caution">
    <text evidence="1">The sequence shown here is derived from an EMBL/GenBank/DDBJ whole genome shotgun (WGS) entry which is preliminary data.</text>
</comment>
<sequence length="157" mass="18640">MLPLLTPLKIKDHFKYKEYQQTDEIIIISEDKDSYFFNELFKYESHGNYSIKTQKQNYSIDRYVSYEIKKDHLDNLVYDQNDETNVLLEKDKIKLLYDIHKSLEKNIDDHTIVFLKPYHDKKPELLDQLAAAKNRHQKIANAQSSALTNDDELANTK</sequence>
<evidence type="ECO:0000313" key="1">
    <source>
        <dbReference type="EMBL" id="PAF55373.1"/>
    </source>
</evidence>
<dbReference type="Proteomes" id="UP000217033">
    <property type="component" value="Unassembled WGS sequence"/>
</dbReference>
<accession>A0ABX4H697</accession>